<keyword evidence="1 4" id="KW-0808">Transferase</keyword>
<proteinExistence type="predicted"/>
<dbReference type="SUPFAM" id="SSF55729">
    <property type="entry name" value="Acyl-CoA N-acyltransferases (Nat)"/>
    <property type="match status" value="1"/>
</dbReference>
<dbReference type="Pfam" id="PF00583">
    <property type="entry name" value="Acetyltransf_1"/>
    <property type="match status" value="1"/>
</dbReference>
<feature type="domain" description="N-acetyltransferase" evidence="3">
    <location>
        <begin position="1"/>
        <end position="152"/>
    </location>
</feature>
<dbReference type="Proteomes" id="UP000262954">
    <property type="component" value="Unassembled WGS sequence"/>
</dbReference>
<accession>A0A316R054</accession>
<dbReference type="Gene3D" id="3.40.630.30">
    <property type="match status" value="1"/>
</dbReference>
<evidence type="ECO:0000259" key="3">
    <source>
        <dbReference type="PROSITE" id="PS51186"/>
    </source>
</evidence>
<sequence length="161" mass="18846">MIRRVELRNSKTIADIYNEYVIHSVATFETKPLKEGEMRSRIIEIFKNFPYWFYEIDDRVVGYCYAHPWKQRAAYKYTLETTVYVSPDYVGKGIGKALMRKLIEECRISGYHALIACITSGNEVSDSLHLKLGFKQVPFFEQVGLKFGRWLDVADYQLLLI</sequence>
<dbReference type="InterPro" id="IPR000182">
    <property type="entry name" value="GNAT_dom"/>
</dbReference>
<dbReference type="InterPro" id="IPR016181">
    <property type="entry name" value="Acyl_CoA_acyltransferase"/>
</dbReference>
<reference evidence="4 5" key="1">
    <citation type="journal article" date="2018" name="Nat. Biotechnol.">
        <title>A standardized bacterial taxonomy based on genome phylogeny substantially revises the tree of life.</title>
        <authorList>
            <person name="Parks D.H."/>
            <person name="Chuvochina M."/>
            <person name="Waite D.W."/>
            <person name="Rinke C."/>
            <person name="Skarshewski A."/>
            <person name="Chaumeil P.A."/>
            <person name="Hugenholtz P."/>
        </authorList>
    </citation>
    <scope>NUCLEOTIDE SEQUENCE [LARGE SCALE GENOMIC DNA]</scope>
    <source>
        <strain evidence="4">UBA11482</strain>
    </source>
</reference>
<evidence type="ECO:0000313" key="5">
    <source>
        <dbReference type="Proteomes" id="UP000262954"/>
    </source>
</evidence>
<evidence type="ECO:0000256" key="1">
    <source>
        <dbReference type="ARBA" id="ARBA00022679"/>
    </source>
</evidence>
<dbReference type="CDD" id="cd04301">
    <property type="entry name" value="NAT_SF"/>
    <property type="match status" value="1"/>
</dbReference>
<dbReference type="EMBL" id="DNWC01000034">
    <property type="protein sequence ID" value="HBJ07807.1"/>
    <property type="molecule type" value="Genomic_DNA"/>
</dbReference>
<gene>
    <name evidence="4" type="ORF">DDY73_02265</name>
</gene>
<dbReference type="RefSeq" id="WP_270214386.1">
    <property type="nucleotide sequence ID" value="NZ_CAUAJF010000067.1"/>
</dbReference>
<comment type="caution">
    <text evidence="4">The sequence shown here is derived from an EMBL/GenBank/DDBJ whole genome shotgun (WGS) entry which is preliminary data.</text>
</comment>
<dbReference type="PROSITE" id="PS51186">
    <property type="entry name" value="GNAT"/>
    <property type="match status" value="1"/>
</dbReference>
<dbReference type="GO" id="GO:0016747">
    <property type="term" value="F:acyltransferase activity, transferring groups other than amino-acyl groups"/>
    <property type="evidence" value="ECO:0007669"/>
    <property type="project" value="InterPro"/>
</dbReference>
<organism evidence="4 5">
    <name type="scientific">Coprobacter fastidiosus</name>
    <dbReference type="NCBI Taxonomy" id="1099853"/>
    <lineage>
        <taxon>Bacteria</taxon>
        <taxon>Pseudomonadati</taxon>
        <taxon>Bacteroidota</taxon>
        <taxon>Bacteroidia</taxon>
        <taxon>Bacteroidales</taxon>
        <taxon>Barnesiellaceae</taxon>
        <taxon>Coprobacter</taxon>
    </lineage>
</organism>
<dbReference type="PANTHER" id="PTHR43072:SF23">
    <property type="entry name" value="UPF0039 PROTEIN C11D3.02C"/>
    <property type="match status" value="1"/>
</dbReference>
<dbReference type="AlphaFoldDB" id="A0A316R054"/>
<keyword evidence="2" id="KW-0012">Acyltransferase</keyword>
<dbReference type="PANTHER" id="PTHR43072">
    <property type="entry name" value="N-ACETYLTRANSFERASE"/>
    <property type="match status" value="1"/>
</dbReference>
<protein>
    <submittedName>
        <fullName evidence="4">GNAT family N-acetyltransferase</fullName>
    </submittedName>
</protein>
<name>A0A316R054_9BACT</name>
<evidence type="ECO:0000313" key="4">
    <source>
        <dbReference type="EMBL" id="HBJ07807.1"/>
    </source>
</evidence>
<evidence type="ECO:0000256" key="2">
    <source>
        <dbReference type="ARBA" id="ARBA00023315"/>
    </source>
</evidence>